<organism evidence="1">
    <name type="scientific">viral metagenome</name>
    <dbReference type="NCBI Taxonomy" id="1070528"/>
    <lineage>
        <taxon>unclassified sequences</taxon>
        <taxon>metagenomes</taxon>
        <taxon>organismal metagenomes</taxon>
    </lineage>
</organism>
<name>A0A6C0DZB7_9ZZZZ</name>
<evidence type="ECO:0000313" key="1">
    <source>
        <dbReference type="EMBL" id="QHT22237.1"/>
    </source>
</evidence>
<dbReference type="InterPro" id="IPR043977">
    <property type="entry name" value="DUF5759"/>
</dbReference>
<sequence length="148" mass="17331">MSKIPSIRLLQEEKELKENSKEKIFKVVLNKCVEKIVYTNRHTDKTFIIFEVPKILIGYPSYDMKSCLLYLIQKLSGSGYLVDFIDPFYLYVDWGCGGNEKENASVYSDRRFQGKLKDKAKLIKEQFPNAHIEFVYGESSSKKEKRKK</sequence>
<dbReference type="AlphaFoldDB" id="A0A6C0DZB7"/>
<reference evidence="1" key="1">
    <citation type="journal article" date="2020" name="Nature">
        <title>Giant virus diversity and host interactions through global metagenomics.</title>
        <authorList>
            <person name="Schulz F."/>
            <person name="Roux S."/>
            <person name="Paez-Espino D."/>
            <person name="Jungbluth S."/>
            <person name="Walsh D.A."/>
            <person name="Denef V.J."/>
            <person name="McMahon K.D."/>
            <person name="Konstantinidis K.T."/>
            <person name="Eloe-Fadrosh E.A."/>
            <person name="Kyrpides N.C."/>
            <person name="Woyke T."/>
        </authorList>
    </citation>
    <scope>NUCLEOTIDE SEQUENCE</scope>
    <source>
        <strain evidence="1">GVMAG-M-3300023179-107</strain>
    </source>
</reference>
<dbReference type="EMBL" id="MN739708">
    <property type="protein sequence ID" value="QHT22237.1"/>
    <property type="molecule type" value="Genomic_DNA"/>
</dbReference>
<accession>A0A6C0DZB7</accession>
<proteinExistence type="predicted"/>
<protein>
    <submittedName>
        <fullName evidence="1">Uncharacterized protein</fullName>
    </submittedName>
</protein>
<dbReference type="Pfam" id="PF19063">
    <property type="entry name" value="DUF5759"/>
    <property type="match status" value="1"/>
</dbReference>